<comment type="caution">
    <text evidence="2">The sequence shown here is derived from an EMBL/GenBank/DDBJ whole genome shotgun (WGS) entry which is preliminary data.</text>
</comment>
<dbReference type="Pfam" id="PF07350">
    <property type="entry name" value="Gig2-like"/>
    <property type="match status" value="1"/>
</dbReference>
<feature type="region of interest" description="Disordered" evidence="1">
    <location>
        <begin position="278"/>
        <end position="301"/>
    </location>
</feature>
<sequence length="301" mass="34952">MSSVMKFWHLDDSDLPIDMSSQGHYADRFRIRKPDDKEYSLKSHLNSSAIQRWEDEKYRSNYEAIFRGDRESLDPWCMDNRPNAITDLYQAQGSCSAFHAMQGWLSMSNCGPREDTLRLLSSLKLTTASMMLRPFFTYDEEERFDPTQPAFPGATPGEDNSFLRRSFFLICNLKKTLFSVPKVRPGDYMFWHCDFAHEVESSQNGAENSSVFCNTSMPLFPYKIENMLRMRQDFRDVVPPRDFAKDFWGPCELEKDHVAREGNILSLEGRRASDLERFEDEEGLSSGQEAVKRMANEAMKE</sequence>
<dbReference type="SUPFAM" id="SSF51197">
    <property type="entry name" value="Clavaminate synthase-like"/>
    <property type="match status" value="1"/>
</dbReference>
<feature type="compositionally biased region" description="Basic and acidic residues" evidence="1">
    <location>
        <begin position="290"/>
        <end position="301"/>
    </location>
</feature>
<dbReference type="Gene3D" id="2.60.120.330">
    <property type="entry name" value="B-lactam Antibiotic, Isopenicillin N Synthase, Chain"/>
    <property type="match status" value="1"/>
</dbReference>
<reference evidence="2 3" key="1">
    <citation type="submission" date="2015-07" db="EMBL/GenBank/DDBJ databases">
        <title>Comparative genomics of the Sigatoka disease complex on banana suggests a link between parallel evolutionary changes in Pseudocercospora fijiensis and Pseudocercospora eumusae and increased virulence on the banana host.</title>
        <authorList>
            <person name="Chang T.-C."/>
            <person name="Salvucci A."/>
            <person name="Crous P.W."/>
            <person name="Stergiopoulos I."/>
        </authorList>
    </citation>
    <scope>NUCLEOTIDE SEQUENCE [LARGE SCALE GENOMIC DNA]</scope>
    <source>
        <strain evidence="2 3">CBS 114824</strain>
    </source>
</reference>
<dbReference type="InterPro" id="IPR010856">
    <property type="entry name" value="Gig2-like"/>
</dbReference>
<evidence type="ECO:0000313" key="3">
    <source>
        <dbReference type="Proteomes" id="UP000070133"/>
    </source>
</evidence>
<dbReference type="PANTHER" id="PTHR30613:SF1">
    <property type="entry name" value="DUF1479 DOMAIN PROTEIN (AFU_ORTHOLOGUE AFUA_5G09280)"/>
    <property type="match status" value="1"/>
</dbReference>
<dbReference type="InterPro" id="IPR027443">
    <property type="entry name" value="IPNS-like_sf"/>
</dbReference>
<name>A0A139GXC6_9PEZI</name>
<dbReference type="EMBL" id="LFZN01000253">
    <property type="protein sequence ID" value="KXS94853.1"/>
    <property type="molecule type" value="Genomic_DNA"/>
</dbReference>
<evidence type="ECO:0000313" key="2">
    <source>
        <dbReference type="EMBL" id="KXS94853.1"/>
    </source>
</evidence>
<protein>
    <recommendedName>
        <fullName evidence="4">DUF1479 domain protein</fullName>
    </recommendedName>
</protein>
<evidence type="ECO:0008006" key="4">
    <source>
        <dbReference type="Google" id="ProtNLM"/>
    </source>
</evidence>
<organism evidence="2 3">
    <name type="scientific">Pseudocercospora eumusae</name>
    <dbReference type="NCBI Taxonomy" id="321146"/>
    <lineage>
        <taxon>Eukaryota</taxon>
        <taxon>Fungi</taxon>
        <taxon>Dikarya</taxon>
        <taxon>Ascomycota</taxon>
        <taxon>Pezizomycotina</taxon>
        <taxon>Dothideomycetes</taxon>
        <taxon>Dothideomycetidae</taxon>
        <taxon>Mycosphaerellales</taxon>
        <taxon>Mycosphaerellaceae</taxon>
        <taxon>Pseudocercospora</taxon>
    </lineage>
</organism>
<dbReference type="OrthoDB" id="8249012at2759"/>
<accession>A0A139GXC6</accession>
<evidence type="ECO:0000256" key="1">
    <source>
        <dbReference type="SAM" id="MobiDB-lite"/>
    </source>
</evidence>
<dbReference type="Proteomes" id="UP000070133">
    <property type="component" value="Unassembled WGS sequence"/>
</dbReference>
<gene>
    <name evidence="2" type="ORF">AC578_8048</name>
</gene>
<dbReference type="PANTHER" id="PTHR30613">
    <property type="entry name" value="UNCHARACTERIZED PROTEIN YBIU-RELATED"/>
    <property type="match status" value="1"/>
</dbReference>
<keyword evidence="3" id="KW-1185">Reference proteome</keyword>
<proteinExistence type="predicted"/>
<dbReference type="STRING" id="321146.A0A139GXC6"/>
<dbReference type="AlphaFoldDB" id="A0A139GXC6"/>